<accession>A0ABS8PYI1</accession>
<dbReference type="PROSITE" id="PS00934">
    <property type="entry name" value="GLYOXALASE_I_1"/>
    <property type="match status" value="1"/>
</dbReference>
<protein>
    <submittedName>
        <fullName evidence="3">VOC family protein</fullName>
    </submittedName>
</protein>
<dbReference type="Proteomes" id="UP001199816">
    <property type="component" value="Unassembled WGS sequence"/>
</dbReference>
<name>A0ABS8PYI1_9BACT</name>
<reference evidence="3 4" key="1">
    <citation type="submission" date="2021-11" db="EMBL/GenBank/DDBJ databases">
        <title>Genomic of Niabella pedocola.</title>
        <authorList>
            <person name="Wu T."/>
        </authorList>
    </citation>
    <scope>NUCLEOTIDE SEQUENCE [LARGE SCALE GENOMIC DNA]</scope>
    <source>
        <strain evidence="3 4">JCM 31011</strain>
    </source>
</reference>
<keyword evidence="4" id="KW-1185">Reference proteome</keyword>
<evidence type="ECO:0000313" key="3">
    <source>
        <dbReference type="EMBL" id="MCD2425935.1"/>
    </source>
</evidence>
<dbReference type="Gene3D" id="3.10.180.10">
    <property type="entry name" value="2,3-Dihydroxybiphenyl 1,2-Dioxygenase, domain 1"/>
    <property type="match status" value="1"/>
</dbReference>
<evidence type="ECO:0000313" key="4">
    <source>
        <dbReference type="Proteomes" id="UP001199816"/>
    </source>
</evidence>
<keyword evidence="1" id="KW-0479">Metal-binding</keyword>
<dbReference type="EMBL" id="JAJNEC010000007">
    <property type="protein sequence ID" value="MCD2425935.1"/>
    <property type="molecule type" value="Genomic_DNA"/>
</dbReference>
<proteinExistence type="predicted"/>
<gene>
    <name evidence="3" type="ORF">LQ567_24340</name>
</gene>
<sequence length="133" mass="14917">MSAVNDMHRPLGIYIEGIQVILSVKDMNASRAFYRDVLGFTEADWGNDDFTSMNRENAGIYLCRGAQGSPGSWIWIGFGGDIFQLYETLKARGVTIRQPPVNHPWALELLVEDPDGHVLRFGTDPDTDRPFEA</sequence>
<evidence type="ECO:0000259" key="2">
    <source>
        <dbReference type="PROSITE" id="PS51819"/>
    </source>
</evidence>
<dbReference type="Pfam" id="PF00903">
    <property type="entry name" value="Glyoxalase"/>
    <property type="match status" value="1"/>
</dbReference>
<organism evidence="3 4">
    <name type="scientific">Niabella pedocola</name>
    <dbReference type="NCBI Taxonomy" id="1752077"/>
    <lineage>
        <taxon>Bacteria</taxon>
        <taxon>Pseudomonadati</taxon>
        <taxon>Bacteroidota</taxon>
        <taxon>Chitinophagia</taxon>
        <taxon>Chitinophagales</taxon>
        <taxon>Chitinophagaceae</taxon>
        <taxon>Niabella</taxon>
    </lineage>
</organism>
<dbReference type="PANTHER" id="PTHR36503">
    <property type="entry name" value="BLR2520 PROTEIN"/>
    <property type="match status" value="1"/>
</dbReference>
<dbReference type="InterPro" id="IPR029068">
    <property type="entry name" value="Glyas_Bleomycin-R_OHBP_Dase"/>
</dbReference>
<comment type="caution">
    <text evidence="3">The sequence shown here is derived from an EMBL/GenBank/DDBJ whole genome shotgun (WGS) entry which is preliminary data.</text>
</comment>
<dbReference type="PANTHER" id="PTHR36503:SF1">
    <property type="entry name" value="BLR2520 PROTEIN"/>
    <property type="match status" value="1"/>
</dbReference>
<feature type="domain" description="VOC" evidence="2">
    <location>
        <begin position="14"/>
        <end position="124"/>
    </location>
</feature>
<dbReference type="InterPro" id="IPR004360">
    <property type="entry name" value="Glyas_Fos-R_dOase_dom"/>
</dbReference>
<dbReference type="InterPro" id="IPR018146">
    <property type="entry name" value="Glyoxalase_1_CS"/>
</dbReference>
<evidence type="ECO:0000256" key="1">
    <source>
        <dbReference type="ARBA" id="ARBA00022723"/>
    </source>
</evidence>
<dbReference type="InterPro" id="IPR037523">
    <property type="entry name" value="VOC_core"/>
</dbReference>
<dbReference type="RefSeq" id="WP_231008522.1">
    <property type="nucleotide sequence ID" value="NZ_JAJNEC010000007.1"/>
</dbReference>
<dbReference type="PROSITE" id="PS51819">
    <property type="entry name" value="VOC"/>
    <property type="match status" value="1"/>
</dbReference>
<dbReference type="SUPFAM" id="SSF54593">
    <property type="entry name" value="Glyoxalase/Bleomycin resistance protein/Dihydroxybiphenyl dioxygenase"/>
    <property type="match status" value="1"/>
</dbReference>